<feature type="compositionally biased region" description="Low complexity" evidence="1">
    <location>
        <begin position="334"/>
        <end position="351"/>
    </location>
</feature>
<feature type="region of interest" description="Disordered" evidence="1">
    <location>
        <begin position="312"/>
        <end position="393"/>
    </location>
</feature>
<dbReference type="Pfam" id="PF03732">
    <property type="entry name" value="Retrotrans_gag"/>
    <property type="match status" value="1"/>
</dbReference>
<evidence type="ECO:0000256" key="1">
    <source>
        <dbReference type="SAM" id="MobiDB-lite"/>
    </source>
</evidence>
<dbReference type="InterPro" id="IPR005162">
    <property type="entry name" value="Retrotrans_gag_dom"/>
</dbReference>
<evidence type="ECO:0000259" key="2">
    <source>
        <dbReference type="Pfam" id="PF03732"/>
    </source>
</evidence>
<feature type="compositionally biased region" description="Basic and acidic residues" evidence="1">
    <location>
        <begin position="459"/>
        <end position="471"/>
    </location>
</feature>
<dbReference type="Proteomes" id="UP001237642">
    <property type="component" value="Unassembled WGS sequence"/>
</dbReference>
<dbReference type="InterPro" id="IPR021109">
    <property type="entry name" value="Peptidase_aspartic_dom_sf"/>
</dbReference>
<evidence type="ECO:0000313" key="3">
    <source>
        <dbReference type="EMBL" id="KAK1402848.1"/>
    </source>
</evidence>
<gene>
    <name evidence="3" type="ORF">POM88_002453</name>
</gene>
<name>A0AAD8JFJ4_9APIA</name>
<dbReference type="CDD" id="cd00303">
    <property type="entry name" value="retropepsin_like"/>
    <property type="match status" value="1"/>
</dbReference>
<keyword evidence="4" id="KW-1185">Reference proteome</keyword>
<evidence type="ECO:0000313" key="4">
    <source>
        <dbReference type="Proteomes" id="UP001237642"/>
    </source>
</evidence>
<protein>
    <recommendedName>
        <fullName evidence="2">Retrotransposon gag domain-containing protein</fullName>
    </recommendedName>
</protein>
<dbReference type="EMBL" id="JAUIZM010000001">
    <property type="protein sequence ID" value="KAK1402848.1"/>
    <property type="molecule type" value="Genomic_DNA"/>
</dbReference>
<dbReference type="PANTHER" id="PTHR33223">
    <property type="entry name" value="CCHC-TYPE DOMAIN-CONTAINING PROTEIN"/>
    <property type="match status" value="1"/>
</dbReference>
<dbReference type="Gene3D" id="2.40.70.10">
    <property type="entry name" value="Acid Proteases"/>
    <property type="match status" value="1"/>
</dbReference>
<dbReference type="PANTHER" id="PTHR33223:SF11">
    <property type="entry name" value="ELEMENT PROTEIN, PUTATIVE-RELATED"/>
    <property type="match status" value="1"/>
</dbReference>
<feature type="compositionally biased region" description="Basic and acidic residues" evidence="1">
    <location>
        <begin position="500"/>
        <end position="528"/>
    </location>
</feature>
<feature type="compositionally biased region" description="Polar residues" evidence="1">
    <location>
        <begin position="376"/>
        <end position="390"/>
    </location>
</feature>
<comment type="caution">
    <text evidence="3">The sequence shown here is derived from an EMBL/GenBank/DDBJ whole genome shotgun (WGS) entry which is preliminary data.</text>
</comment>
<feature type="region of interest" description="Disordered" evidence="1">
    <location>
        <begin position="424"/>
        <end position="528"/>
    </location>
</feature>
<sequence length="692" mass="77450">MRTSSQSRKEELELNLVMGEPVAETKALKDYSQPKINDIQSSIVRPAIAANTFEIKPGTIQMVQNSVQFGGAPTEDPNMHISNFIEICDTFKFNGVSEDAVKLRLFPFSLRDKAKGWLHSLPAGSITTWEDLAQKFLTKFFPMAKTAAIRNALTQFAQHSGETLCEAWECYKEMLRKCPHHGMPDWMVINCFYNGLGGQSRPMLDAASGGALWAKSYDEAYELIEMMAANEYQNPTQRLSQGKVAGILEVDTATTIAAQLKALTMKIDSLTNYGVQQVESVCELCAGAHDMTQCAISNESAQFVSNFQRPQQPVPNIYHPNIRNHPNFSWSNNQGGQQQPQQPYQQYQGQQFGAKPFNPSGFQQQYAPRQPYQPPGFQQPSHGNAGQSSNKKSELEELRLMCKSQAVSIKTLENQTGQIANALLNRPQGTLPSDTEANPGKNEVKEHVKAVTLRSGKVTSEKNSETAENKKNLNSQQKLDRARALGSAPAPDILPEVEEKEEKASLGGNKEEKRDHSTEKSVLKKSTETKEVYLPPPFPKRLQKQKLDKQFAKFLEVFKKLQINIPFAEAREQMPSYAKFMKGILSRKLKLEELETVALTEECSAILQQKLPPKLKDRGSFTIPCTIGNLYFNKCLCDLGASINLMPLSVFMQLGLPEPKPTNMSLQLANRSITYPRERRAYNEDSKSEGHF</sequence>
<feature type="compositionally biased region" description="Polar residues" evidence="1">
    <location>
        <begin position="427"/>
        <end position="436"/>
    </location>
</feature>
<feature type="domain" description="Retrotransposon gag" evidence="2">
    <location>
        <begin position="104"/>
        <end position="196"/>
    </location>
</feature>
<feature type="compositionally biased region" description="Polar residues" evidence="1">
    <location>
        <begin position="324"/>
        <end position="333"/>
    </location>
</feature>
<reference evidence="3" key="2">
    <citation type="submission" date="2023-05" db="EMBL/GenBank/DDBJ databases">
        <authorList>
            <person name="Schelkunov M.I."/>
        </authorList>
    </citation>
    <scope>NUCLEOTIDE SEQUENCE</scope>
    <source>
        <strain evidence="3">Hsosn_3</strain>
        <tissue evidence="3">Leaf</tissue>
    </source>
</reference>
<dbReference type="AlphaFoldDB" id="A0AAD8JFJ4"/>
<proteinExistence type="predicted"/>
<reference evidence="3" key="1">
    <citation type="submission" date="2023-02" db="EMBL/GenBank/DDBJ databases">
        <title>Genome of toxic invasive species Heracleum sosnowskyi carries increased number of genes despite the absence of recent whole-genome duplications.</title>
        <authorList>
            <person name="Schelkunov M."/>
            <person name="Shtratnikova V."/>
            <person name="Makarenko M."/>
            <person name="Klepikova A."/>
            <person name="Omelchenko D."/>
            <person name="Novikova G."/>
            <person name="Obukhova E."/>
            <person name="Bogdanov V."/>
            <person name="Penin A."/>
            <person name="Logacheva M."/>
        </authorList>
    </citation>
    <scope>NUCLEOTIDE SEQUENCE</scope>
    <source>
        <strain evidence="3">Hsosn_3</strain>
        <tissue evidence="3">Leaf</tissue>
    </source>
</reference>
<accession>A0AAD8JFJ4</accession>
<organism evidence="3 4">
    <name type="scientific">Heracleum sosnowskyi</name>
    <dbReference type="NCBI Taxonomy" id="360622"/>
    <lineage>
        <taxon>Eukaryota</taxon>
        <taxon>Viridiplantae</taxon>
        <taxon>Streptophyta</taxon>
        <taxon>Embryophyta</taxon>
        <taxon>Tracheophyta</taxon>
        <taxon>Spermatophyta</taxon>
        <taxon>Magnoliopsida</taxon>
        <taxon>eudicotyledons</taxon>
        <taxon>Gunneridae</taxon>
        <taxon>Pentapetalae</taxon>
        <taxon>asterids</taxon>
        <taxon>campanulids</taxon>
        <taxon>Apiales</taxon>
        <taxon>Apiaceae</taxon>
        <taxon>Apioideae</taxon>
        <taxon>apioid superclade</taxon>
        <taxon>Tordylieae</taxon>
        <taxon>Tordyliinae</taxon>
        <taxon>Heracleum</taxon>
    </lineage>
</organism>